<dbReference type="GO" id="GO:0008800">
    <property type="term" value="F:beta-lactamase activity"/>
    <property type="evidence" value="ECO:0007669"/>
    <property type="project" value="InterPro"/>
</dbReference>
<sequence length="376" mass="42331">MKIKRLRFAGLLLTLLLGACAESGPIEKALSSGTPAVSKVMANLAQHEVQILFTEVIRMQDGSIVFQDDEFGMKDERYHYPASTVKLPVALLALEKLQEDDRIDRYTRFKVMGEPNGSSFTNELIELFVVSDNQAYNRLFEFLGKDEINQRLSVKGLPARISHRLSIPDSDVLTTRVMRFSGTSADPVLIGPIENSPIESVSLSDLNKGVAYIENGEKINAPFDFSEKNYLPLRSLHGVMKRLMFPENFTAEQRFHLSPAHRQFVISAMQKLPKEVGYEETEFPDGYAKFLVFGDLEGRAPERLEIHNKSGWAYGYLTDTAYILNKESGREFIITASIHVNANQTFNDNEYEYEGLGVPFLGELGRQLIGFGEQSN</sequence>
<protein>
    <recommendedName>
        <fullName evidence="2">Beta-lactamase class A catalytic domain-containing protein</fullName>
    </recommendedName>
</protein>
<proteinExistence type="predicted"/>
<dbReference type="InterPro" id="IPR012338">
    <property type="entry name" value="Beta-lactam/transpept-like"/>
</dbReference>
<feature type="domain" description="Beta-lactamase class A catalytic" evidence="2">
    <location>
        <begin position="68"/>
        <end position="336"/>
    </location>
</feature>
<dbReference type="InterPro" id="IPR045155">
    <property type="entry name" value="Beta-lactam_cat"/>
</dbReference>
<keyword evidence="1" id="KW-0732">Signal</keyword>
<comment type="caution">
    <text evidence="3">The sequence shown here is derived from an EMBL/GenBank/DDBJ whole genome shotgun (WGS) entry which is preliminary data.</text>
</comment>
<dbReference type="Gene3D" id="3.40.710.10">
    <property type="entry name" value="DD-peptidase/beta-lactamase superfamily"/>
    <property type="match status" value="1"/>
</dbReference>
<dbReference type="GO" id="GO:0030655">
    <property type="term" value="P:beta-lactam antibiotic catabolic process"/>
    <property type="evidence" value="ECO:0007669"/>
    <property type="project" value="InterPro"/>
</dbReference>
<evidence type="ECO:0000313" key="3">
    <source>
        <dbReference type="EMBL" id="RZO75473.1"/>
    </source>
</evidence>
<dbReference type="PROSITE" id="PS51257">
    <property type="entry name" value="PROKAR_LIPOPROTEIN"/>
    <property type="match status" value="1"/>
</dbReference>
<dbReference type="AlphaFoldDB" id="A0A520RZ11"/>
<reference evidence="3 4" key="1">
    <citation type="submission" date="2019-02" db="EMBL/GenBank/DDBJ databases">
        <title>Prokaryotic population dynamics and viral predation in marine succession experiment using metagenomics: the confinement effect.</title>
        <authorList>
            <person name="Haro-Moreno J.M."/>
            <person name="Rodriguez-Valera F."/>
            <person name="Lopez-Perez M."/>
        </authorList>
    </citation>
    <scope>NUCLEOTIDE SEQUENCE [LARGE SCALE GENOMIC DNA]</scope>
    <source>
        <strain evidence="3">MED-G158</strain>
    </source>
</reference>
<dbReference type="EMBL" id="SHAH01000055">
    <property type="protein sequence ID" value="RZO75473.1"/>
    <property type="molecule type" value="Genomic_DNA"/>
</dbReference>
<dbReference type="Proteomes" id="UP000320404">
    <property type="component" value="Unassembled WGS sequence"/>
</dbReference>
<dbReference type="Pfam" id="PF13354">
    <property type="entry name" value="Beta-lactamase2"/>
    <property type="match status" value="1"/>
</dbReference>
<feature type="chain" id="PRO_5022228209" description="Beta-lactamase class A catalytic domain-containing protein" evidence="1">
    <location>
        <begin position="22"/>
        <end position="376"/>
    </location>
</feature>
<evidence type="ECO:0000259" key="2">
    <source>
        <dbReference type="Pfam" id="PF13354"/>
    </source>
</evidence>
<name>A0A520RZ11_9GAMM</name>
<evidence type="ECO:0000313" key="4">
    <source>
        <dbReference type="Proteomes" id="UP000320404"/>
    </source>
</evidence>
<organism evidence="3 4">
    <name type="scientific">OM182 bacterium</name>
    <dbReference type="NCBI Taxonomy" id="2510334"/>
    <lineage>
        <taxon>Bacteria</taxon>
        <taxon>Pseudomonadati</taxon>
        <taxon>Pseudomonadota</taxon>
        <taxon>Gammaproteobacteria</taxon>
        <taxon>OMG group</taxon>
        <taxon>OM182 clade</taxon>
    </lineage>
</organism>
<gene>
    <name evidence="3" type="ORF">EVA69_04215</name>
</gene>
<dbReference type="SUPFAM" id="SSF56601">
    <property type="entry name" value="beta-lactamase/transpeptidase-like"/>
    <property type="match status" value="1"/>
</dbReference>
<evidence type="ECO:0000256" key="1">
    <source>
        <dbReference type="SAM" id="SignalP"/>
    </source>
</evidence>
<accession>A0A520RZ11</accession>
<feature type="signal peptide" evidence="1">
    <location>
        <begin position="1"/>
        <end position="21"/>
    </location>
</feature>